<dbReference type="Gene3D" id="3.40.50.1820">
    <property type="entry name" value="alpha/beta hydrolase"/>
    <property type="match status" value="1"/>
</dbReference>
<evidence type="ECO:0000259" key="1">
    <source>
        <dbReference type="Pfam" id="PF20408"/>
    </source>
</evidence>
<dbReference type="PANTHER" id="PTHR13136">
    <property type="entry name" value="TESTIS DEVELOPMENT PROTEIN PRTD"/>
    <property type="match status" value="1"/>
</dbReference>
<dbReference type="Proteomes" id="UP000218677">
    <property type="component" value="Unassembled WGS sequence"/>
</dbReference>
<keyword evidence="3" id="KW-1185">Reference proteome</keyword>
<reference evidence="3" key="1">
    <citation type="submission" date="2017-09" db="EMBL/GenBank/DDBJ databases">
        <authorList>
            <person name="Cho G.-S."/>
            <person name="Oguntoyinbo F.A."/>
            <person name="Cnockaert M."/>
            <person name="Kabisch J."/>
            <person name="Neve H."/>
            <person name="Bockelmann W."/>
            <person name="Wenning M."/>
            <person name="Franz C.M."/>
            <person name="Vandamme P."/>
        </authorList>
    </citation>
    <scope>NUCLEOTIDE SEQUENCE [LARGE SCALE GENOMIC DNA]</scope>
    <source>
        <strain evidence="3">MBT G8648</strain>
    </source>
</reference>
<evidence type="ECO:0000313" key="3">
    <source>
        <dbReference type="Proteomes" id="UP000218677"/>
    </source>
</evidence>
<dbReference type="PANTHER" id="PTHR13136:SF11">
    <property type="entry name" value="TESTIS-EXPRESSED PROTEIN 30"/>
    <property type="match status" value="1"/>
</dbReference>
<dbReference type="EMBL" id="NWUX01000015">
    <property type="protein sequence ID" value="PCF94834.1"/>
    <property type="molecule type" value="Genomic_DNA"/>
</dbReference>
<dbReference type="InterPro" id="IPR026555">
    <property type="entry name" value="NSL3/Tex30"/>
</dbReference>
<feature type="domain" description="KANL3/Tex30 alpha/beta hydrolase-like" evidence="1">
    <location>
        <begin position="27"/>
        <end position="248"/>
    </location>
</feature>
<proteinExistence type="predicted"/>
<dbReference type="InterPro" id="IPR046879">
    <property type="entry name" value="KANL3/Tex30_Abhydrolase"/>
</dbReference>
<comment type="caution">
    <text evidence="2">The sequence shown here is derived from an EMBL/GenBank/DDBJ whole genome shotgun (WGS) entry which is preliminary data.</text>
</comment>
<accession>A0A2A4HLC2</accession>
<evidence type="ECO:0000313" key="2">
    <source>
        <dbReference type="EMBL" id="PCF94834.1"/>
    </source>
</evidence>
<sequence>MDSRSIQRFIVDGYGPLAISGVPEYGRLLFIHGAGAGQASMFMRHFVARVASQGVQVLTIDLPYMQQMNELGRRRPPPPIKHTLVQACAWYELLLPLGPTPLWVGGKSMGGRIATMLASSELASSELASPEVQLTSTDIVANSPEGEALVGRIECPGVIVAGYPFHPPKQPNKLRLAHFPGITAPMLILQGERDPFGSVDDVAGYSLPSNVQLKWLQDGDHDLKPRRASGLKHAVLIDEAATSAASFVRAHHKESWQAVP</sequence>
<dbReference type="SUPFAM" id="SSF53474">
    <property type="entry name" value="alpha/beta-Hydrolases"/>
    <property type="match status" value="1"/>
</dbReference>
<dbReference type="Pfam" id="PF20408">
    <property type="entry name" value="Abhydrolase_11"/>
    <property type="match status" value="1"/>
</dbReference>
<dbReference type="InterPro" id="IPR029058">
    <property type="entry name" value="AB_hydrolase_fold"/>
</dbReference>
<dbReference type="AlphaFoldDB" id="A0A2A4HLC2"/>
<gene>
    <name evidence="2" type="ORF">CPA45_15525</name>
</gene>
<organism evidence="2 3">
    <name type="scientific">Vreelandella nigrificans</name>
    <dbReference type="NCBI Taxonomy" id="2042704"/>
    <lineage>
        <taxon>Bacteria</taxon>
        <taxon>Pseudomonadati</taxon>
        <taxon>Pseudomonadota</taxon>
        <taxon>Gammaproteobacteria</taxon>
        <taxon>Oceanospirillales</taxon>
        <taxon>Halomonadaceae</taxon>
        <taxon>Vreelandella</taxon>
    </lineage>
</organism>
<keyword evidence="2" id="KW-0378">Hydrolase</keyword>
<dbReference type="GO" id="GO:0016787">
    <property type="term" value="F:hydrolase activity"/>
    <property type="evidence" value="ECO:0007669"/>
    <property type="project" value="UniProtKB-KW"/>
</dbReference>
<protein>
    <submittedName>
        <fullName evidence="2">Dienelactone hydrolase</fullName>
    </submittedName>
</protein>
<name>A0A2A4HLC2_9GAMM</name>
<dbReference type="OrthoDB" id="652634at2"/>